<gene>
    <name evidence="2" type="ORF">VV01_01730</name>
</gene>
<organism evidence="2 3">
    <name type="scientific">Luteipulveratus halotolerans</name>
    <dbReference type="NCBI Taxonomy" id="1631356"/>
    <lineage>
        <taxon>Bacteria</taxon>
        <taxon>Bacillati</taxon>
        <taxon>Actinomycetota</taxon>
        <taxon>Actinomycetes</taxon>
        <taxon>Micrococcales</taxon>
        <taxon>Dermacoccaceae</taxon>
        <taxon>Luteipulveratus</taxon>
    </lineage>
</organism>
<evidence type="ECO:0000256" key="1">
    <source>
        <dbReference type="SAM" id="Phobius"/>
    </source>
</evidence>
<keyword evidence="3" id="KW-1185">Reference proteome</keyword>
<protein>
    <recommendedName>
        <fullName evidence="4">Integral membrane protein</fullName>
    </recommendedName>
</protein>
<dbReference type="Pfam" id="PF11377">
    <property type="entry name" value="DUF3180"/>
    <property type="match status" value="1"/>
</dbReference>
<dbReference type="InterPro" id="IPR021517">
    <property type="entry name" value="DUF3180"/>
</dbReference>
<sequence>MVNDEGLTWKHAAGAAAVVAVPAYVGLRLWSSSGRAMPQNSWFAVAIIVLMAVAILVAAREIHRYVKGESTVVPTPQRARRTLVGAQATIVGGGAAAGWYLAQAFVHLPNADVDSIRSALIRASVLFVVSAGLSVAGLVAQAWCKNPPEDDDADRDHLPGTTA</sequence>
<accession>A0A0L6CEP2</accession>
<evidence type="ECO:0008006" key="4">
    <source>
        <dbReference type="Google" id="ProtNLM"/>
    </source>
</evidence>
<name>A0A0L6CEP2_9MICO</name>
<dbReference type="AlphaFoldDB" id="A0A0L6CEP2"/>
<reference evidence="3" key="1">
    <citation type="submission" date="2015-03" db="EMBL/GenBank/DDBJ databases">
        <title>Luteipulveratus halotolerans sp. nov., a novel actinobacterium (Dermacoccaceae) from Sarawak, Malaysia.</title>
        <authorList>
            <person name="Juboi H."/>
            <person name="Basik A."/>
            <person name="Shamsul S.S."/>
            <person name="Arnold P."/>
            <person name="Schmitt E.K."/>
            <person name="Sanglier J.-J."/>
            <person name="Yeo T."/>
        </authorList>
    </citation>
    <scope>NUCLEOTIDE SEQUENCE [LARGE SCALE GENOMIC DNA]</scope>
    <source>
        <strain evidence="3">C296001</strain>
    </source>
</reference>
<proteinExistence type="predicted"/>
<comment type="caution">
    <text evidence="2">The sequence shown here is derived from an EMBL/GenBank/DDBJ whole genome shotgun (WGS) entry which is preliminary data.</text>
</comment>
<keyword evidence="1" id="KW-0812">Transmembrane</keyword>
<evidence type="ECO:0000313" key="2">
    <source>
        <dbReference type="EMBL" id="KNX36159.1"/>
    </source>
</evidence>
<dbReference type="STRING" id="1631356.VV01_01730"/>
<dbReference type="EMBL" id="LAIR01000002">
    <property type="protein sequence ID" value="KNX36159.1"/>
    <property type="molecule type" value="Genomic_DNA"/>
</dbReference>
<keyword evidence="1" id="KW-0472">Membrane</keyword>
<feature type="transmembrane region" description="Helical" evidence="1">
    <location>
        <begin position="83"/>
        <end position="101"/>
    </location>
</feature>
<dbReference type="Proteomes" id="UP000037397">
    <property type="component" value="Unassembled WGS sequence"/>
</dbReference>
<feature type="transmembrane region" description="Helical" evidence="1">
    <location>
        <begin position="121"/>
        <end position="140"/>
    </location>
</feature>
<feature type="transmembrane region" description="Helical" evidence="1">
    <location>
        <begin position="42"/>
        <end position="62"/>
    </location>
</feature>
<evidence type="ECO:0000313" key="3">
    <source>
        <dbReference type="Proteomes" id="UP000037397"/>
    </source>
</evidence>
<feature type="transmembrane region" description="Helical" evidence="1">
    <location>
        <begin position="12"/>
        <end position="30"/>
    </location>
</feature>
<keyword evidence="1" id="KW-1133">Transmembrane helix</keyword>